<proteinExistence type="predicted"/>
<dbReference type="EMBL" id="JAYKXP010000065">
    <property type="protein sequence ID" value="KAK7032431.1"/>
    <property type="molecule type" value="Genomic_DNA"/>
</dbReference>
<dbReference type="InterPro" id="IPR025533">
    <property type="entry name" value="DUF4419"/>
</dbReference>
<name>A0AAW0BZQ8_9AGAR</name>
<dbReference type="Proteomes" id="UP001383192">
    <property type="component" value="Unassembled WGS sequence"/>
</dbReference>
<organism evidence="1 2">
    <name type="scientific">Paramarasmius palmivorus</name>
    <dbReference type="NCBI Taxonomy" id="297713"/>
    <lineage>
        <taxon>Eukaryota</taxon>
        <taxon>Fungi</taxon>
        <taxon>Dikarya</taxon>
        <taxon>Basidiomycota</taxon>
        <taxon>Agaricomycotina</taxon>
        <taxon>Agaricomycetes</taxon>
        <taxon>Agaricomycetidae</taxon>
        <taxon>Agaricales</taxon>
        <taxon>Marasmiineae</taxon>
        <taxon>Marasmiaceae</taxon>
        <taxon>Paramarasmius</taxon>
    </lineage>
</organism>
<dbReference type="PANTHER" id="PTHR31252:SF11">
    <property type="entry name" value="DUF4419 DOMAIN-CONTAINING PROTEIN"/>
    <property type="match status" value="1"/>
</dbReference>
<evidence type="ECO:0000313" key="2">
    <source>
        <dbReference type="Proteomes" id="UP001383192"/>
    </source>
</evidence>
<gene>
    <name evidence="1" type="ORF">VNI00_013179</name>
</gene>
<sequence length="412" mass="46367">MPVSFYPAKHPAKPFSEQQQSFINQATPLSILKKACNDQYEKSGEILQSSFRDGEPILARSNGFVNALSDAYNQHRAISIRPDDVWIAILTQFNFFVNANAERLRAQFVAHEGQKELKVVAMGNRYTVDFGYLARLMTDEIRKNVKEPALCDWILPNFSTTTFNDTVVSSVVMMATLQKYFAYTMMLMCGIPKVTLEGEKADWEKLLARIDKLKEYGEETTRWEKLLRPVLSRFVYAFDAPDSQENLDFWQRVAHYSGGGSGPTYVSGWMTAFCVFDVDGQWIGNRPDTKIPAPGTALEDSRAFSFEVQQSNLVLDGAHYHVLDSKDIPVAYASVPVKLDDNGEILDTIMVAGMIGVRVGDSEDLSLGGDGRYDTIQPVPGWWIFIKRDEKLLGRGGAEEMKKKLAQWHALS</sequence>
<dbReference type="Pfam" id="PF14388">
    <property type="entry name" value="DUF4419"/>
    <property type="match status" value="1"/>
</dbReference>
<protein>
    <submittedName>
        <fullName evidence="1">Uncharacterized protein</fullName>
    </submittedName>
</protein>
<dbReference type="PANTHER" id="PTHR31252">
    <property type="entry name" value="DUF4419 DOMAIN-CONTAINING PROTEIN"/>
    <property type="match status" value="1"/>
</dbReference>
<dbReference type="AlphaFoldDB" id="A0AAW0BZQ8"/>
<keyword evidence="2" id="KW-1185">Reference proteome</keyword>
<accession>A0AAW0BZQ8</accession>
<reference evidence="1 2" key="1">
    <citation type="submission" date="2024-01" db="EMBL/GenBank/DDBJ databases">
        <title>A draft genome for a cacao thread blight-causing isolate of Paramarasmius palmivorus.</title>
        <authorList>
            <person name="Baruah I.K."/>
            <person name="Bukari Y."/>
            <person name="Amoako-Attah I."/>
            <person name="Meinhardt L.W."/>
            <person name="Bailey B.A."/>
            <person name="Cohen S.P."/>
        </authorList>
    </citation>
    <scope>NUCLEOTIDE SEQUENCE [LARGE SCALE GENOMIC DNA]</scope>
    <source>
        <strain evidence="1 2">GH-12</strain>
    </source>
</reference>
<evidence type="ECO:0000313" key="1">
    <source>
        <dbReference type="EMBL" id="KAK7032431.1"/>
    </source>
</evidence>
<comment type="caution">
    <text evidence="1">The sequence shown here is derived from an EMBL/GenBank/DDBJ whole genome shotgun (WGS) entry which is preliminary data.</text>
</comment>